<gene>
    <name evidence="2" type="ORF">JTE90_007316</name>
</gene>
<feature type="compositionally biased region" description="Pro residues" evidence="1">
    <location>
        <begin position="1"/>
        <end position="10"/>
    </location>
</feature>
<feature type="compositionally biased region" description="Polar residues" evidence="1">
    <location>
        <begin position="62"/>
        <end position="74"/>
    </location>
</feature>
<dbReference type="AlphaFoldDB" id="A0AAV6TCC8"/>
<accession>A0AAV6TCC8</accession>
<feature type="compositionally biased region" description="Basic and acidic residues" evidence="1">
    <location>
        <begin position="75"/>
        <end position="91"/>
    </location>
</feature>
<dbReference type="Proteomes" id="UP000827092">
    <property type="component" value="Unassembled WGS sequence"/>
</dbReference>
<keyword evidence="3" id="KW-1185">Reference proteome</keyword>
<name>A0AAV6TCC8_9ARAC</name>
<proteinExistence type="predicted"/>
<dbReference type="EMBL" id="JAFNEN010007734">
    <property type="protein sequence ID" value="KAG8155632.1"/>
    <property type="molecule type" value="Genomic_DNA"/>
</dbReference>
<sequence>MFQSRKPPPTRLSEVTVEGNSKKPNLGKNSFPGVGSQLREFPTLWGRKRQDGQSGPPPLNPKTWSFQNPKLQANHQKEKNPKMAREYKLSNKETNCCPPVNCPDQTKKTPK</sequence>
<comment type="caution">
    <text evidence="2">The sequence shown here is derived from an EMBL/GenBank/DDBJ whole genome shotgun (WGS) entry which is preliminary data.</text>
</comment>
<evidence type="ECO:0000256" key="1">
    <source>
        <dbReference type="SAM" id="MobiDB-lite"/>
    </source>
</evidence>
<evidence type="ECO:0000313" key="3">
    <source>
        <dbReference type="Proteomes" id="UP000827092"/>
    </source>
</evidence>
<organism evidence="2 3">
    <name type="scientific">Oedothorax gibbosus</name>
    <dbReference type="NCBI Taxonomy" id="931172"/>
    <lineage>
        <taxon>Eukaryota</taxon>
        <taxon>Metazoa</taxon>
        <taxon>Ecdysozoa</taxon>
        <taxon>Arthropoda</taxon>
        <taxon>Chelicerata</taxon>
        <taxon>Arachnida</taxon>
        <taxon>Araneae</taxon>
        <taxon>Araneomorphae</taxon>
        <taxon>Entelegynae</taxon>
        <taxon>Araneoidea</taxon>
        <taxon>Linyphiidae</taxon>
        <taxon>Erigoninae</taxon>
        <taxon>Oedothorax</taxon>
    </lineage>
</organism>
<reference evidence="2 3" key="1">
    <citation type="journal article" date="2022" name="Nat. Ecol. Evol.">
        <title>A masculinizing supergene underlies an exaggerated male reproductive morph in a spider.</title>
        <authorList>
            <person name="Hendrickx F."/>
            <person name="De Corte Z."/>
            <person name="Sonet G."/>
            <person name="Van Belleghem S.M."/>
            <person name="Kostlbacher S."/>
            <person name="Vangestel C."/>
        </authorList>
    </citation>
    <scope>NUCLEOTIDE SEQUENCE [LARGE SCALE GENOMIC DNA]</scope>
    <source>
        <strain evidence="2">W744_W776</strain>
    </source>
</reference>
<evidence type="ECO:0000313" key="2">
    <source>
        <dbReference type="EMBL" id="KAG8155632.1"/>
    </source>
</evidence>
<protein>
    <submittedName>
        <fullName evidence="2">Uncharacterized protein</fullName>
    </submittedName>
</protein>
<feature type="region of interest" description="Disordered" evidence="1">
    <location>
        <begin position="1"/>
        <end position="111"/>
    </location>
</feature>